<dbReference type="Proteomes" id="UP000244173">
    <property type="component" value="Chromosome"/>
</dbReference>
<keyword evidence="2" id="KW-1185">Reference proteome</keyword>
<dbReference type="STRING" id="1122240.GCA_000620105_00131"/>
<gene>
    <name evidence="1" type="ORF">DAI18_10485</name>
</gene>
<dbReference type="RefSeq" id="WP_036384678.1">
    <property type="nucleotide sequence ID" value="NZ_CP028519.1"/>
</dbReference>
<dbReference type="AlphaFoldDB" id="A0A2S0PAJ8"/>
<accession>A0A2S0PAJ8</accession>
<dbReference type="EMBL" id="CP028519">
    <property type="protein sequence ID" value="AVY94424.1"/>
    <property type="molecule type" value="Genomic_DNA"/>
</dbReference>
<sequence length="441" mass="45278">MPNLTGLYQEWNNNESCVIRLHGSSPRGNSDGEETLDPVFYSHSHFPVSISPENAVAFHLSLNERDITVNLPGISALLKAWDWRCEQTDELLATLRGLVSQILHSADTIDLPGIARFTLDNQLFPDGSTLQLGDVAIPGDMALFGQLAPSSSSQSLLPRQATVAAGTSCTFTLEADGASAVTWSIGNASGIDVTGRIRASANGSAVYQAPDRAALSSASMPETVTASFTARDGSNGRASAVVVVSGNAINVNPGFILATAGQAPIIFTASVAGNADTTVTWSQATETGSPQPGVHQASYSPVLGSGQSCALQTVTASIGSATGDTATASVLVMAPDTTPSLLVGGGSWQSGNPSEVVTGGLFPLPPYGQRQLTALEGNPGDGSYANVTASCTWQILDDPPQGSINQGLYIAPATITTSCVTILASNGSHFGYTVVPLAPGD</sequence>
<name>A0A2S0PAJ8_9NEIS</name>
<proteinExistence type="predicted"/>
<protein>
    <submittedName>
        <fullName evidence="1">Uncharacterized protein</fullName>
    </submittedName>
</protein>
<evidence type="ECO:0000313" key="1">
    <source>
        <dbReference type="EMBL" id="AVY94424.1"/>
    </source>
</evidence>
<organism evidence="1 2">
    <name type="scientific">Microvirgula aerodenitrificans</name>
    <dbReference type="NCBI Taxonomy" id="57480"/>
    <lineage>
        <taxon>Bacteria</taxon>
        <taxon>Pseudomonadati</taxon>
        <taxon>Pseudomonadota</taxon>
        <taxon>Betaproteobacteria</taxon>
        <taxon>Neisseriales</taxon>
        <taxon>Aquaspirillaceae</taxon>
        <taxon>Microvirgula</taxon>
    </lineage>
</organism>
<dbReference type="KEGG" id="maer:DAI18_10485"/>
<reference evidence="1 2" key="1">
    <citation type="submission" date="2018-04" db="EMBL/GenBank/DDBJ databases">
        <title>Denitrifier Microvirgula.</title>
        <authorList>
            <person name="Anderson E."/>
            <person name="Jang J."/>
            <person name="Ishii S."/>
        </authorList>
    </citation>
    <scope>NUCLEOTIDE SEQUENCE [LARGE SCALE GENOMIC DNA]</scope>
    <source>
        <strain evidence="1 2">BE2.4</strain>
    </source>
</reference>
<evidence type="ECO:0000313" key="2">
    <source>
        <dbReference type="Proteomes" id="UP000244173"/>
    </source>
</evidence>